<feature type="compositionally biased region" description="Basic residues" evidence="7">
    <location>
        <begin position="208"/>
        <end position="218"/>
    </location>
</feature>
<keyword evidence="10" id="KW-1185">Reference proteome</keyword>
<organism evidence="9 10">
    <name type="scientific">Grifola frondosa</name>
    <name type="common">Maitake</name>
    <name type="synonym">Polyporus frondosus</name>
    <dbReference type="NCBI Taxonomy" id="5627"/>
    <lineage>
        <taxon>Eukaryota</taxon>
        <taxon>Fungi</taxon>
        <taxon>Dikarya</taxon>
        <taxon>Basidiomycota</taxon>
        <taxon>Agaricomycotina</taxon>
        <taxon>Agaricomycetes</taxon>
        <taxon>Polyporales</taxon>
        <taxon>Grifolaceae</taxon>
        <taxon>Grifola</taxon>
    </lineage>
</organism>
<dbReference type="GO" id="GO:0045329">
    <property type="term" value="P:carnitine biosynthetic process"/>
    <property type="evidence" value="ECO:0007669"/>
    <property type="project" value="TreeGrafter"/>
</dbReference>
<evidence type="ECO:0000313" key="9">
    <source>
        <dbReference type="EMBL" id="OBZ77051.1"/>
    </source>
</evidence>
<dbReference type="OrthoDB" id="406634at2759"/>
<evidence type="ECO:0000256" key="7">
    <source>
        <dbReference type="SAM" id="MobiDB-lite"/>
    </source>
</evidence>
<evidence type="ECO:0000256" key="1">
    <source>
        <dbReference type="ARBA" id="ARBA00001954"/>
    </source>
</evidence>
<comment type="similarity">
    <text evidence="2">Belongs to the gamma-BBH/TMLD family.</text>
</comment>
<dbReference type="OMA" id="MPYFEYK"/>
<evidence type="ECO:0000259" key="8">
    <source>
        <dbReference type="Pfam" id="PF02668"/>
    </source>
</evidence>
<dbReference type="GO" id="GO:0046872">
    <property type="term" value="F:metal ion binding"/>
    <property type="evidence" value="ECO:0007669"/>
    <property type="project" value="UniProtKB-KW"/>
</dbReference>
<comment type="cofactor">
    <cofactor evidence="1">
        <name>Fe(2+)</name>
        <dbReference type="ChEBI" id="CHEBI:29033"/>
    </cofactor>
</comment>
<dbReference type="PANTHER" id="PTHR10696:SF25">
    <property type="entry name" value="OXIDOREDUCTASE AIM17-RELATED"/>
    <property type="match status" value="1"/>
</dbReference>
<comment type="caution">
    <text evidence="9">The sequence shown here is derived from an EMBL/GenBank/DDBJ whole genome shotgun (WGS) entry which is preliminary data.</text>
</comment>
<dbReference type="EMBL" id="LUGG01000003">
    <property type="protein sequence ID" value="OBZ77051.1"/>
    <property type="molecule type" value="Genomic_DNA"/>
</dbReference>
<dbReference type="AlphaFoldDB" id="A0A1C7MJD6"/>
<feature type="compositionally biased region" description="Low complexity" evidence="7">
    <location>
        <begin position="63"/>
        <end position="76"/>
    </location>
</feature>
<keyword evidence="6" id="KW-0408">Iron</keyword>
<dbReference type="PANTHER" id="PTHR10696">
    <property type="entry name" value="GAMMA-BUTYROBETAINE HYDROXYLASE-RELATED"/>
    <property type="match status" value="1"/>
</dbReference>
<feature type="compositionally biased region" description="Pro residues" evidence="7">
    <location>
        <begin position="219"/>
        <end position="242"/>
    </location>
</feature>
<feature type="region of interest" description="Disordered" evidence="7">
    <location>
        <begin position="205"/>
        <end position="247"/>
    </location>
</feature>
<gene>
    <name evidence="9" type="primary">AIM17</name>
    <name evidence="9" type="ORF">A0H81_02982</name>
</gene>
<protein>
    <submittedName>
        <fullName evidence="9">Putative oxidoreductase AIM17</fullName>
    </submittedName>
</protein>
<dbReference type="InterPro" id="IPR042098">
    <property type="entry name" value="TauD-like_sf"/>
</dbReference>
<evidence type="ECO:0000256" key="3">
    <source>
        <dbReference type="ARBA" id="ARBA00022723"/>
    </source>
</evidence>
<dbReference type="Pfam" id="PF02668">
    <property type="entry name" value="TauD"/>
    <property type="match status" value="1"/>
</dbReference>
<feature type="region of interest" description="Disordered" evidence="7">
    <location>
        <begin position="30"/>
        <end position="79"/>
    </location>
</feature>
<dbReference type="Gene3D" id="3.60.130.10">
    <property type="entry name" value="Clavaminate synthase-like"/>
    <property type="match status" value="2"/>
</dbReference>
<sequence length="395" mass="43106">MSISDDLGLGLRSSFSACRLARFDAHSAHEFKTSRTRARPSRTAGCATPANARAVSSHPQAKSCTAPPTSPLTSSPHDGLKIADDGVHITWAEPGGHRSHYPAEFLDRYSSPSKLHAFHRDVDPEQWDAARIASVPGLFLPYADIKSPAGLLAALTQLTRYGLLFLTGVPNVETSNEACELRTLAGTLGEIRTTFYGETWDVKNRQQPQHRLHQRQPRPPHGPPVLPAPAALPDPPLPPQPPSALRESHPADFATLATTPVAYHYINDGHHLHHAHPVIQLAPFSSPPGPAPIQFVNYSPPFQAPLAPDTPPAFYAAFARFAALLEAPEAKFEYLLREGDAVVFDNRRALHARTEFAERPGAEGGATNRWLKGCYLEADAVLDRGRTLREALEHK</sequence>
<dbReference type="STRING" id="5627.A0A1C7MJD6"/>
<evidence type="ECO:0000256" key="5">
    <source>
        <dbReference type="ARBA" id="ARBA00023002"/>
    </source>
</evidence>
<dbReference type="InterPro" id="IPR050411">
    <property type="entry name" value="AlphaKG_dependent_hydroxylases"/>
</dbReference>
<evidence type="ECO:0000256" key="4">
    <source>
        <dbReference type="ARBA" id="ARBA00022964"/>
    </source>
</evidence>
<accession>A0A1C7MJD6</accession>
<name>A0A1C7MJD6_GRIFR</name>
<evidence type="ECO:0000256" key="6">
    <source>
        <dbReference type="ARBA" id="ARBA00023004"/>
    </source>
</evidence>
<feature type="domain" description="TauD/TfdA-like" evidence="8">
    <location>
        <begin position="244"/>
        <end position="375"/>
    </location>
</feature>
<evidence type="ECO:0000313" key="10">
    <source>
        <dbReference type="Proteomes" id="UP000092993"/>
    </source>
</evidence>
<dbReference type="SUPFAM" id="SSF51197">
    <property type="entry name" value="Clavaminate synthase-like"/>
    <property type="match status" value="1"/>
</dbReference>
<dbReference type="InterPro" id="IPR003819">
    <property type="entry name" value="TauD/TfdA-like"/>
</dbReference>
<evidence type="ECO:0000256" key="2">
    <source>
        <dbReference type="ARBA" id="ARBA00008654"/>
    </source>
</evidence>
<proteinExistence type="inferred from homology"/>
<keyword evidence="5" id="KW-0560">Oxidoreductase</keyword>
<reference evidence="9 10" key="1">
    <citation type="submission" date="2016-03" db="EMBL/GenBank/DDBJ databases">
        <title>Whole genome sequencing of Grifola frondosa 9006-11.</title>
        <authorList>
            <person name="Min B."/>
            <person name="Park H."/>
            <person name="Kim J.-G."/>
            <person name="Cho H."/>
            <person name="Oh Y.-L."/>
            <person name="Kong W.-S."/>
            <person name="Choi I.-G."/>
        </authorList>
    </citation>
    <scope>NUCLEOTIDE SEQUENCE [LARGE SCALE GENOMIC DNA]</scope>
    <source>
        <strain evidence="9 10">9006-11</strain>
    </source>
</reference>
<dbReference type="GO" id="GO:0051213">
    <property type="term" value="F:dioxygenase activity"/>
    <property type="evidence" value="ECO:0007669"/>
    <property type="project" value="UniProtKB-KW"/>
</dbReference>
<dbReference type="GO" id="GO:0005739">
    <property type="term" value="C:mitochondrion"/>
    <property type="evidence" value="ECO:0007669"/>
    <property type="project" value="TreeGrafter"/>
</dbReference>
<dbReference type="Proteomes" id="UP000092993">
    <property type="component" value="Unassembled WGS sequence"/>
</dbReference>
<keyword evidence="4" id="KW-0223">Dioxygenase</keyword>
<keyword evidence="3" id="KW-0479">Metal-binding</keyword>